<gene>
    <name evidence="3" type="ORF">Vbra_1350</name>
</gene>
<reference evidence="3 4" key="1">
    <citation type="submission" date="2014-11" db="EMBL/GenBank/DDBJ databases">
        <authorList>
            <person name="Zhu J."/>
            <person name="Qi W."/>
            <person name="Song R."/>
        </authorList>
    </citation>
    <scope>NUCLEOTIDE SEQUENCE [LARGE SCALE GENOMIC DNA]</scope>
</reference>
<name>A0A0G4FCP1_VITBC</name>
<dbReference type="AlphaFoldDB" id="A0A0G4FCP1"/>
<dbReference type="EMBL" id="CDMY01000407">
    <property type="protein sequence ID" value="CEM11007.1"/>
    <property type="molecule type" value="Genomic_DNA"/>
</dbReference>
<proteinExistence type="predicted"/>
<dbReference type="InParanoid" id="A0A0G4FCP1"/>
<evidence type="ECO:0000256" key="1">
    <source>
        <dbReference type="SAM" id="Coils"/>
    </source>
</evidence>
<organism evidence="3 4">
    <name type="scientific">Vitrella brassicaformis (strain CCMP3155)</name>
    <dbReference type="NCBI Taxonomy" id="1169540"/>
    <lineage>
        <taxon>Eukaryota</taxon>
        <taxon>Sar</taxon>
        <taxon>Alveolata</taxon>
        <taxon>Colpodellida</taxon>
        <taxon>Vitrellaceae</taxon>
        <taxon>Vitrella</taxon>
    </lineage>
</organism>
<accession>A0A0G4FCP1</accession>
<evidence type="ECO:0000313" key="3">
    <source>
        <dbReference type="EMBL" id="CEM11007.1"/>
    </source>
</evidence>
<dbReference type="VEuPathDB" id="CryptoDB:Vbra_1350"/>
<feature type="region of interest" description="Disordered" evidence="2">
    <location>
        <begin position="1"/>
        <end position="37"/>
    </location>
</feature>
<dbReference type="Proteomes" id="UP000041254">
    <property type="component" value="Unassembled WGS sequence"/>
</dbReference>
<keyword evidence="1" id="KW-0175">Coiled coil</keyword>
<evidence type="ECO:0000313" key="4">
    <source>
        <dbReference type="Proteomes" id="UP000041254"/>
    </source>
</evidence>
<feature type="compositionally biased region" description="Low complexity" evidence="2">
    <location>
        <begin position="1"/>
        <end position="20"/>
    </location>
</feature>
<protein>
    <submittedName>
        <fullName evidence="3">Uncharacterized protein</fullName>
    </submittedName>
</protein>
<keyword evidence="4" id="KW-1185">Reference proteome</keyword>
<feature type="coiled-coil region" evidence="1">
    <location>
        <begin position="162"/>
        <end position="210"/>
    </location>
</feature>
<sequence length="239" mass="25911">MLSQPAAAAAAAAAASPSPSVGSAEEPLQQRDAPLGVSNEAKAIHDSVDKLMKHMGQKVDLAAQRRMLGRLDMQESKTVLTAFSSIKKHFINRGKNSVDALLVESKLDEKLTTAHMALKSYQEQEHLNDHEGVPISMQVDEECVLRSADSSDPRELLKLVELQAYVTQLNTLKQQNKQLSDQVAEATAALDVCTKEAQDVANMYAQAEQKILQELSSSCMSDVLATPAAAAQDISDRQQ</sequence>
<evidence type="ECO:0000256" key="2">
    <source>
        <dbReference type="SAM" id="MobiDB-lite"/>
    </source>
</evidence>